<evidence type="ECO:0000256" key="1">
    <source>
        <dbReference type="SAM" id="SignalP"/>
    </source>
</evidence>
<evidence type="ECO:0000313" key="2">
    <source>
        <dbReference type="EMBL" id="ETX10133.1"/>
    </source>
</evidence>
<reference evidence="2 3" key="1">
    <citation type="submission" date="2014-01" db="EMBL/GenBank/DDBJ databases">
        <title>Marinomonas ushuaiensis DSM 15871 Genome Sequencing.</title>
        <authorList>
            <person name="Lai Q."/>
            <person name="Shao Z.S."/>
        </authorList>
    </citation>
    <scope>NUCLEOTIDE SEQUENCE [LARGE SCALE GENOMIC DNA]</scope>
    <source>
        <strain evidence="2 3">DSM 15871</strain>
    </source>
</reference>
<dbReference type="OrthoDB" id="6103802at2"/>
<sequence>MKSILLATLILVSAGASAEDQIATLINFESAAARPDSNGNLDNVTSILHTGMEYTTPANVSVYGGFAFKLGETFESSLSFGSRYYSATPAFQILAGAPVWSFIGGGISFFEDSVYYPEAGFRVAISNASRLDVYVKILNSSNDTYDKHVMIGAGLTF</sequence>
<evidence type="ECO:0000313" key="3">
    <source>
        <dbReference type="Proteomes" id="UP000054058"/>
    </source>
</evidence>
<dbReference type="EMBL" id="JAMB01000010">
    <property type="protein sequence ID" value="ETX10133.1"/>
    <property type="molecule type" value="Genomic_DNA"/>
</dbReference>
<protein>
    <recommendedName>
        <fullName evidence="4">Outer membrane protein beta-barrel domain-containing protein</fullName>
    </recommendedName>
</protein>
<dbReference type="STRING" id="1122207.MUS1_03545"/>
<name>X7E4M6_9GAMM</name>
<gene>
    <name evidence="2" type="ORF">MUS1_03545</name>
</gene>
<feature type="chain" id="PRO_5004977370" description="Outer membrane protein beta-barrel domain-containing protein" evidence="1">
    <location>
        <begin position="19"/>
        <end position="157"/>
    </location>
</feature>
<organism evidence="2 3">
    <name type="scientific">Marinomonas ushuaiensis DSM 15871</name>
    <dbReference type="NCBI Taxonomy" id="1122207"/>
    <lineage>
        <taxon>Bacteria</taxon>
        <taxon>Pseudomonadati</taxon>
        <taxon>Pseudomonadota</taxon>
        <taxon>Gammaproteobacteria</taxon>
        <taxon>Oceanospirillales</taxon>
        <taxon>Oceanospirillaceae</taxon>
        <taxon>Marinomonas</taxon>
    </lineage>
</organism>
<comment type="caution">
    <text evidence="2">The sequence shown here is derived from an EMBL/GenBank/DDBJ whole genome shotgun (WGS) entry which is preliminary data.</text>
</comment>
<evidence type="ECO:0008006" key="4">
    <source>
        <dbReference type="Google" id="ProtNLM"/>
    </source>
</evidence>
<keyword evidence="1" id="KW-0732">Signal</keyword>
<feature type="signal peptide" evidence="1">
    <location>
        <begin position="1"/>
        <end position="18"/>
    </location>
</feature>
<dbReference type="PATRIC" id="fig|1122207.3.peg.2330"/>
<proteinExistence type="predicted"/>
<accession>X7E4M6</accession>
<dbReference type="RefSeq" id="WP_036162609.1">
    <property type="nucleotide sequence ID" value="NZ_JAMB01000010.1"/>
</dbReference>
<dbReference type="Proteomes" id="UP000054058">
    <property type="component" value="Unassembled WGS sequence"/>
</dbReference>
<keyword evidence="3" id="KW-1185">Reference proteome</keyword>
<dbReference type="AlphaFoldDB" id="X7E4M6"/>